<organism evidence="7 8">
    <name type="scientific">Sphingomonas colocasiae</name>
    <dbReference type="NCBI Taxonomy" id="1848973"/>
    <lineage>
        <taxon>Bacteria</taxon>
        <taxon>Pseudomonadati</taxon>
        <taxon>Pseudomonadota</taxon>
        <taxon>Alphaproteobacteria</taxon>
        <taxon>Sphingomonadales</taxon>
        <taxon>Sphingomonadaceae</taxon>
        <taxon>Sphingomonas</taxon>
    </lineage>
</organism>
<feature type="transmembrane region" description="Helical" evidence="5">
    <location>
        <begin position="267"/>
        <end position="288"/>
    </location>
</feature>
<dbReference type="InterPro" id="IPR020846">
    <property type="entry name" value="MFS_dom"/>
</dbReference>
<dbReference type="Proteomes" id="UP000706039">
    <property type="component" value="Unassembled WGS sequence"/>
</dbReference>
<sequence length="423" mass="43654">MTPNGGFDGRETSLYAIGSFGTGAFSTVPSVLLLYFCTEIVGISSGMAALIVFLPKLWALFWDPFVGGWSDRTVSRFGRRRPFLAFGAVGTGLAFILLFAPPAMAPAGQALWVGLGYFALVTCYALFAVPYVAIPAEFGGTPLDRSRLVGWRMAAAMIGVLAGGALAPMLVAAAGGGRTGYAVMALWLGGACAVAMLAPLFVLGGRDGPVAAVARASLWDQVGAALRDRAFRWLVIAYVLMLAAAGLISASAPYLIVHALSRSEADIGVALGIMLVATSLTAPMLAWAGRRWGEARALTVSIIAYMLAAAIVALAARHHHWPAMLAGFALAGPAFAGLQVLPYTIAAHLIHARSALESAAEGALTGIWTAAEKIGLALGPLATALALAMVDRDYAGGLAGFVMLATAALGMLAIPALRRAARP</sequence>
<name>A0ABS7PLQ4_9SPHN</name>
<evidence type="ECO:0000256" key="2">
    <source>
        <dbReference type="ARBA" id="ARBA00022692"/>
    </source>
</evidence>
<protein>
    <submittedName>
        <fullName evidence="7">MFS transporter</fullName>
    </submittedName>
</protein>
<feature type="transmembrane region" description="Helical" evidence="5">
    <location>
        <begin position="12"/>
        <end position="36"/>
    </location>
</feature>
<reference evidence="7 8" key="1">
    <citation type="submission" date="2021-08" db="EMBL/GenBank/DDBJ databases">
        <authorList>
            <person name="Tuo L."/>
        </authorList>
    </citation>
    <scope>NUCLEOTIDE SEQUENCE [LARGE SCALE GENOMIC DNA]</scope>
    <source>
        <strain evidence="7 8">JCM 31229</strain>
    </source>
</reference>
<dbReference type="Gene3D" id="1.20.1250.20">
    <property type="entry name" value="MFS general substrate transporter like domains"/>
    <property type="match status" value="2"/>
</dbReference>
<dbReference type="EMBL" id="JAINVV010000004">
    <property type="protein sequence ID" value="MBY8822237.1"/>
    <property type="molecule type" value="Genomic_DNA"/>
</dbReference>
<feature type="transmembrane region" description="Helical" evidence="5">
    <location>
        <begin position="362"/>
        <end position="388"/>
    </location>
</feature>
<dbReference type="Pfam" id="PF13347">
    <property type="entry name" value="MFS_2"/>
    <property type="match status" value="1"/>
</dbReference>
<accession>A0ABS7PLQ4</accession>
<dbReference type="PANTHER" id="PTHR11328:SF24">
    <property type="entry name" value="MAJOR FACILITATOR SUPERFAMILY (MFS) PROFILE DOMAIN-CONTAINING PROTEIN"/>
    <property type="match status" value="1"/>
</dbReference>
<feature type="domain" description="Major facilitator superfamily (MFS) profile" evidence="6">
    <location>
        <begin position="230"/>
        <end position="423"/>
    </location>
</feature>
<comment type="caution">
    <text evidence="7">The sequence shown here is derived from an EMBL/GenBank/DDBJ whole genome shotgun (WGS) entry which is preliminary data.</text>
</comment>
<dbReference type="SUPFAM" id="SSF103473">
    <property type="entry name" value="MFS general substrate transporter"/>
    <property type="match status" value="1"/>
</dbReference>
<comment type="similarity">
    <text evidence="1">Belongs to the sodium:galactoside symporter (TC 2.A.2) family.</text>
</comment>
<feature type="transmembrane region" description="Helical" evidence="5">
    <location>
        <begin position="233"/>
        <end position="255"/>
    </location>
</feature>
<dbReference type="PANTHER" id="PTHR11328">
    <property type="entry name" value="MAJOR FACILITATOR SUPERFAMILY DOMAIN-CONTAINING PROTEIN"/>
    <property type="match status" value="1"/>
</dbReference>
<evidence type="ECO:0000313" key="7">
    <source>
        <dbReference type="EMBL" id="MBY8822237.1"/>
    </source>
</evidence>
<proteinExistence type="inferred from homology"/>
<evidence type="ECO:0000313" key="8">
    <source>
        <dbReference type="Proteomes" id="UP000706039"/>
    </source>
</evidence>
<keyword evidence="4 5" id="KW-0472">Membrane</keyword>
<keyword evidence="3 5" id="KW-1133">Transmembrane helix</keyword>
<feature type="transmembrane region" description="Helical" evidence="5">
    <location>
        <begin position="110"/>
        <end position="133"/>
    </location>
</feature>
<evidence type="ECO:0000259" key="6">
    <source>
        <dbReference type="PROSITE" id="PS50850"/>
    </source>
</evidence>
<feature type="transmembrane region" description="Helical" evidence="5">
    <location>
        <begin position="328"/>
        <end position="350"/>
    </location>
</feature>
<gene>
    <name evidence="7" type="ORF">K7G82_08045</name>
</gene>
<keyword evidence="8" id="KW-1185">Reference proteome</keyword>
<feature type="transmembrane region" description="Helical" evidence="5">
    <location>
        <begin position="295"/>
        <end position="316"/>
    </location>
</feature>
<feature type="transmembrane region" description="Helical" evidence="5">
    <location>
        <begin position="42"/>
        <end position="62"/>
    </location>
</feature>
<evidence type="ECO:0000256" key="1">
    <source>
        <dbReference type="ARBA" id="ARBA00009617"/>
    </source>
</evidence>
<feature type="transmembrane region" description="Helical" evidence="5">
    <location>
        <begin position="181"/>
        <end position="203"/>
    </location>
</feature>
<feature type="transmembrane region" description="Helical" evidence="5">
    <location>
        <begin position="394"/>
        <end position="417"/>
    </location>
</feature>
<feature type="transmembrane region" description="Helical" evidence="5">
    <location>
        <begin position="83"/>
        <end position="104"/>
    </location>
</feature>
<dbReference type="RefSeq" id="WP_222989337.1">
    <property type="nucleotide sequence ID" value="NZ_JAINVV010000004.1"/>
</dbReference>
<evidence type="ECO:0000256" key="5">
    <source>
        <dbReference type="SAM" id="Phobius"/>
    </source>
</evidence>
<dbReference type="InterPro" id="IPR039672">
    <property type="entry name" value="MFS_2"/>
</dbReference>
<feature type="transmembrane region" description="Helical" evidence="5">
    <location>
        <begin position="154"/>
        <end position="175"/>
    </location>
</feature>
<evidence type="ECO:0000256" key="4">
    <source>
        <dbReference type="ARBA" id="ARBA00023136"/>
    </source>
</evidence>
<dbReference type="PROSITE" id="PS50850">
    <property type="entry name" value="MFS"/>
    <property type="match status" value="1"/>
</dbReference>
<keyword evidence="2 5" id="KW-0812">Transmembrane</keyword>
<dbReference type="InterPro" id="IPR036259">
    <property type="entry name" value="MFS_trans_sf"/>
</dbReference>
<evidence type="ECO:0000256" key="3">
    <source>
        <dbReference type="ARBA" id="ARBA00022989"/>
    </source>
</evidence>